<dbReference type="PIRSF" id="PIRSF006060">
    <property type="entry name" value="AA_transporter"/>
    <property type="match status" value="1"/>
</dbReference>
<dbReference type="GeneID" id="19906637"/>
<dbReference type="EMBL" id="JH767666">
    <property type="protein sequence ID" value="EON70060.1"/>
    <property type="molecule type" value="Genomic_DNA"/>
</dbReference>
<feature type="transmembrane region" description="Helical" evidence="7">
    <location>
        <begin position="278"/>
        <end position="298"/>
    </location>
</feature>
<accession>R7Z7A8</accession>
<feature type="transmembrane region" description="Helical" evidence="7">
    <location>
        <begin position="237"/>
        <end position="257"/>
    </location>
</feature>
<feature type="transmembrane region" description="Helical" evidence="7">
    <location>
        <begin position="167"/>
        <end position="187"/>
    </location>
</feature>
<evidence type="ECO:0000256" key="4">
    <source>
        <dbReference type="ARBA" id="ARBA00022989"/>
    </source>
</evidence>
<feature type="transmembrane region" description="Helical" evidence="7">
    <location>
        <begin position="194"/>
        <end position="217"/>
    </location>
</feature>
<dbReference type="GO" id="GO:0022857">
    <property type="term" value="F:transmembrane transporter activity"/>
    <property type="evidence" value="ECO:0007669"/>
    <property type="project" value="InterPro"/>
</dbReference>
<keyword evidence="5 7" id="KW-0472">Membrane</keyword>
<dbReference type="STRING" id="1168221.R7Z7A8"/>
<dbReference type="OMA" id="EMWHQAT"/>
<dbReference type="RefSeq" id="XP_007785377.1">
    <property type="nucleotide sequence ID" value="XM_007787187.1"/>
</dbReference>
<feature type="transmembrane region" description="Helical" evidence="7">
    <location>
        <begin position="318"/>
        <end position="344"/>
    </location>
</feature>
<reference evidence="9" key="1">
    <citation type="submission" date="2012-06" db="EMBL/GenBank/DDBJ databases">
        <title>The genome sequence of Coniosporium apollinis CBS 100218.</title>
        <authorList>
            <consortium name="The Broad Institute Genome Sequencing Platform"/>
            <person name="Cuomo C."/>
            <person name="Gorbushina A."/>
            <person name="Noack S."/>
            <person name="Walker B."/>
            <person name="Young S.K."/>
            <person name="Zeng Q."/>
            <person name="Gargeya S."/>
            <person name="Fitzgerald M."/>
            <person name="Haas B."/>
            <person name="Abouelleil A."/>
            <person name="Alvarado L."/>
            <person name="Arachchi H.M."/>
            <person name="Berlin A.M."/>
            <person name="Chapman S.B."/>
            <person name="Goldberg J."/>
            <person name="Griggs A."/>
            <person name="Gujja S."/>
            <person name="Hansen M."/>
            <person name="Howarth C."/>
            <person name="Imamovic A."/>
            <person name="Larimer J."/>
            <person name="McCowan C."/>
            <person name="Montmayeur A."/>
            <person name="Murphy C."/>
            <person name="Neiman D."/>
            <person name="Pearson M."/>
            <person name="Priest M."/>
            <person name="Roberts A."/>
            <person name="Saif S."/>
            <person name="Shea T."/>
            <person name="Sisk P."/>
            <person name="Sykes S."/>
            <person name="Wortman J."/>
            <person name="Nusbaum C."/>
            <person name="Birren B."/>
        </authorList>
    </citation>
    <scope>NUCLEOTIDE SEQUENCE [LARGE SCALE GENOMIC DNA]</scope>
    <source>
        <strain evidence="9">CBS 100218</strain>
    </source>
</reference>
<keyword evidence="4 7" id="KW-1133">Transmembrane helix</keyword>
<dbReference type="OrthoDB" id="2417308at2759"/>
<dbReference type="AlphaFoldDB" id="R7Z7A8"/>
<name>R7Z7A8_CONA1</name>
<evidence type="ECO:0008006" key="10">
    <source>
        <dbReference type="Google" id="ProtNLM"/>
    </source>
</evidence>
<keyword evidence="3 7" id="KW-0812">Transmembrane</keyword>
<evidence type="ECO:0000256" key="5">
    <source>
        <dbReference type="ARBA" id="ARBA00023136"/>
    </source>
</evidence>
<dbReference type="Pfam" id="PF13520">
    <property type="entry name" value="AA_permease_2"/>
    <property type="match status" value="1"/>
</dbReference>
<feature type="transmembrane region" description="Helical" evidence="7">
    <location>
        <begin position="377"/>
        <end position="401"/>
    </location>
</feature>
<evidence type="ECO:0000313" key="9">
    <source>
        <dbReference type="Proteomes" id="UP000016924"/>
    </source>
</evidence>
<dbReference type="HOGENOM" id="CLU_004495_2_4_1"/>
<feature type="compositionally biased region" description="Basic and acidic residues" evidence="6">
    <location>
        <begin position="1"/>
        <end position="10"/>
    </location>
</feature>
<feature type="region of interest" description="Disordered" evidence="6">
    <location>
        <begin position="1"/>
        <end position="31"/>
    </location>
</feature>
<dbReference type="Proteomes" id="UP000016924">
    <property type="component" value="Unassembled WGS sequence"/>
</dbReference>
<dbReference type="eggNOG" id="KOG1289">
    <property type="taxonomic scope" value="Eukaryota"/>
</dbReference>
<organism evidence="8 9">
    <name type="scientific">Coniosporium apollinis (strain CBS 100218)</name>
    <name type="common">Rock-inhabiting black yeast</name>
    <dbReference type="NCBI Taxonomy" id="1168221"/>
    <lineage>
        <taxon>Eukaryota</taxon>
        <taxon>Fungi</taxon>
        <taxon>Dikarya</taxon>
        <taxon>Ascomycota</taxon>
        <taxon>Pezizomycotina</taxon>
        <taxon>Dothideomycetes</taxon>
        <taxon>Dothideomycetes incertae sedis</taxon>
        <taxon>Coniosporium</taxon>
    </lineage>
</organism>
<feature type="transmembrane region" description="Helical" evidence="7">
    <location>
        <begin position="450"/>
        <end position="472"/>
    </location>
</feature>
<keyword evidence="2" id="KW-0813">Transport</keyword>
<keyword evidence="9" id="KW-1185">Reference proteome</keyword>
<dbReference type="InterPro" id="IPR002293">
    <property type="entry name" value="AA/rel_permease1"/>
</dbReference>
<evidence type="ECO:0000256" key="6">
    <source>
        <dbReference type="SAM" id="MobiDB-lite"/>
    </source>
</evidence>
<dbReference type="PANTHER" id="PTHR45649">
    <property type="entry name" value="AMINO-ACID PERMEASE BAT1"/>
    <property type="match status" value="1"/>
</dbReference>
<evidence type="ECO:0000256" key="7">
    <source>
        <dbReference type="SAM" id="Phobius"/>
    </source>
</evidence>
<dbReference type="PANTHER" id="PTHR45649:SF19">
    <property type="entry name" value="TRANSPORTER, PUTATIVE (EUROFUNG)-RELATED"/>
    <property type="match status" value="1"/>
</dbReference>
<dbReference type="GO" id="GO:0016020">
    <property type="term" value="C:membrane"/>
    <property type="evidence" value="ECO:0007669"/>
    <property type="project" value="UniProtKB-SubCell"/>
</dbReference>
<feature type="transmembrane region" description="Helical" evidence="7">
    <location>
        <begin position="76"/>
        <end position="96"/>
    </location>
</feature>
<evidence type="ECO:0000256" key="2">
    <source>
        <dbReference type="ARBA" id="ARBA00022448"/>
    </source>
</evidence>
<feature type="transmembrane region" description="Helical" evidence="7">
    <location>
        <begin position="49"/>
        <end position="70"/>
    </location>
</feature>
<gene>
    <name evidence="8" type="ORF">W97_09326</name>
</gene>
<feature type="transmembrane region" description="Helical" evidence="7">
    <location>
        <begin position="407"/>
        <end position="429"/>
    </location>
</feature>
<evidence type="ECO:0000256" key="3">
    <source>
        <dbReference type="ARBA" id="ARBA00022692"/>
    </source>
</evidence>
<evidence type="ECO:0000313" key="8">
    <source>
        <dbReference type="EMBL" id="EON70060.1"/>
    </source>
</evidence>
<comment type="subcellular location">
    <subcellularLocation>
        <location evidence="1">Membrane</location>
        <topology evidence="1">Multi-pass membrane protein</topology>
    </subcellularLocation>
</comment>
<evidence type="ECO:0000256" key="1">
    <source>
        <dbReference type="ARBA" id="ARBA00004141"/>
    </source>
</evidence>
<dbReference type="Gene3D" id="1.20.1740.10">
    <property type="entry name" value="Amino acid/polyamine transporter I"/>
    <property type="match status" value="1"/>
</dbReference>
<sequence>MAFRNSKDDAEIAGFPSHGSSREKDMAQRNPSVSLAVPKRTMSLTDCIGAGWVISQSWAGLGATMAFSIYQGGPVTIVYGMILILFTMGSTALSLAELSARYPTSGGQYHWTAILSPSRFRRSTSYICGCINMFSWISISAGVCILPCQMITAIATFFHPNYLFERWHIFLEFQAFNIAFLLFNIYIIERAQWIHTVGFVGSITAVVVIFVTCLATSAPKSPSEYVWTHFVNPDSGWPNGVVFLTGLVSPNYMYVGIDGAVHLAEECVNAAVAVPRTIVLVIVVGFLTAFPFGIAMLYSVTDWEAILTTPTGVPIYQIFLQATKSAAGGTVLFIMMLVFAYFALIASMQSASRLTWSFARDDAIIFSRFFSRIHPTLNVPVWALLFNSSVMFLLGCIYLGSTTAFNALIGVAVVLQQLGFAIPAALLMYRRRAPEYLPRRVGSFFTHFNLGAFGWVCNAVTVAWAIIILIFFDFPNAIPVTGLTMNYIPAVLGGMAVFGIINWFSHARKYYYGPVIDVEHFKEQTEGMCVSVQEMPSSTVHF</sequence>
<feature type="transmembrane region" description="Helical" evidence="7">
    <location>
        <begin position="484"/>
        <end position="504"/>
    </location>
</feature>
<feature type="transmembrane region" description="Helical" evidence="7">
    <location>
        <begin position="126"/>
        <end position="155"/>
    </location>
</feature>
<proteinExistence type="predicted"/>
<protein>
    <recommendedName>
        <fullName evidence="10">Amino acid permease/ SLC12A domain-containing protein</fullName>
    </recommendedName>
</protein>